<dbReference type="PRINTS" id="PR00033">
    <property type="entry name" value="HTHASNC"/>
</dbReference>
<dbReference type="CDD" id="cd00090">
    <property type="entry name" value="HTH_ARSR"/>
    <property type="match status" value="1"/>
</dbReference>
<dbReference type="AlphaFoldDB" id="A0A1T5F2S8"/>
<sequence>MTMTIELDSRDRSILRILQQDGRITNSDLAEKVHLSPSACLRRVRQLEESGLIRGYAMMLDDKIAGFPGTAFVFVTLDQQGRASLESFEQAVQSLPEILECHLLAGAHDYLMRVIYRDSADFERIHTDIITQLPGVTRVQSTLTLRTIKKTSALPV</sequence>
<keyword evidence="2 5" id="KW-0238">DNA-binding</keyword>
<dbReference type="GO" id="GO:0005829">
    <property type="term" value="C:cytosol"/>
    <property type="evidence" value="ECO:0007669"/>
    <property type="project" value="TreeGrafter"/>
</dbReference>
<accession>A0A1T5F2S8</accession>
<evidence type="ECO:0000256" key="3">
    <source>
        <dbReference type="ARBA" id="ARBA00023163"/>
    </source>
</evidence>
<dbReference type="SUPFAM" id="SSF54909">
    <property type="entry name" value="Dimeric alpha+beta barrel"/>
    <property type="match status" value="1"/>
</dbReference>
<keyword evidence="3" id="KW-0804">Transcription</keyword>
<dbReference type="FunFam" id="1.10.10.10:FF:000186">
    <property type="entry name" value="AsnC family transcriptional regulator"/>
    <property type="match status" value="1"/>
</dbReference>
<dbReference type="InterPro" id="IPR000485">
    <property type="entry name" value="AsnC-type_HTH_dom"/>
</dbReference>
<dbReference type="InterPro" id="IPR011991">
    <property type="entry name" value="ArsR-like_HTH"/>
</dbReference>
<dbReference type="InterPro" id="IPR036388">
    <property type="entry name" value="WH-like_DNA-bd_sf"/>
</dbReference>
<gene>
    <name evidence="5" type="ORF">SAMN05660750_02925</name>
</gene>
<proteinExistence type="predicted"/>
<evidence type="ECO:0000256" key="2">
    <source>
        <dbReference type="ARBA" id="ARBA00023125"/>
    </source>
</evidence>
<dbReference type="PANTHER" id="PTHR30154">
    <property type="entry name" value="LEUCINE-RESPONSIVE REGULATORY PROTEIN"/>
    <property type="match status" value="1"/>
</dbReference>
<dbReference type="PROSITE" id="PS50956">
    <property type="entry name" value="HTH_ASNC_2"/>
    <property type="match status" value="1"/>
</dbReference>
<dbReference type="Gene3D" id="1.10.10.10">
    <property type="entry name" value="Winged helix-like DNA-binding domain superfamily/Winged helix DNA-binding domain"/>
    <property type="match status" value="1"/>
</dbReference>
<dbReference type="PANTHER" id="PTHR30154:SF34">
    <property type="entry name" value="TRANSCRIPTIONAL REGULATOR AZLB"/>
    <property type="match status" value="1"/>
</dbReference>
<keyword evidence="1" id="KW-0805">Transcription regulation</keyword>
<evidence type="ECO:0000313" key="5">
    <source>
        <dbReference type="EMBL" id="SKB90416.1"/>
    </source>
</evidence>
<dbReference type="InterPro" id="IPR036390">
    <property type="entry name" value="WH_DNA-bd_sf"/>
</dbReference>
<evidence type="ECO:0000313" key="6">
    <source>
        <dbReference type="Proteomes" id="UP000190130"/>
    </source>
</evidence>
<dbReference type="SUPFAM" id="SSF46785">
    <property type="entry name" value="Winged helix' DNA-binding domain"/>
    <property type="match status" value="1"/>
</dbReference>
<evidence type="ECO:0000259" key="4">
    <source>
        <dbReference type="PROSITE" id="PS50956"/>
    </source>
</evidence>
<organism evidence="5 6">
    <name type="scientific">Bosea thiooxidans</name>
    <dbReference type="NCBI Taxonomy" id="53254"/>
    <lineage>
        <taxon>Bacteria</taxon>
        <taxon>Pseudomonadati</taxon>
        <taxon>Pseudomonadota</taxon>
        <taxon>Alphaproteobacteria</taxon>
        <taxon>Hyphomicrobiales</taxon>
        <taxon>Boseaceae</taxon>
        <taxon>Bosea</taxon>
    </lineage>
</organism>
<name>A0A1T5F2S8_9HYPH</name>
<dbReference type="Gene3D" id="3.30.70.920">
    <property type="match status" value="1"/>
</dbReference>
<dbReference type="GO" id="GO:0043200">
    <property type="term" value="P:response to amino acid"/>
    <property type="evidence" value="ECO:0007669"/>
    <property type="project" value="TreeGrafter"/>
</dbReference>
<dbReference type="Pfam" id="PF01037">
    <property type="entry name" value="AsnC_trans_reg"/>
    <property type="match status" value="1"/>
</dbReference>
<dbReference type="InterPro" id="IPR019887">
    <property type="entry name" value="Tscrpt_reg_AsnC/Lrp_C"/>
</dbReference>
<dbReference type="InterPro" id="IPR011008">
    <property type="entry name" value="Dimeric_a/b-barrel"/>
</dbReference>
<dbReference type="EMBL" id="FUYX01000007">
    <property type="protein sequence ID" value="SKB90416.1"/>
    <property type="molecule type" value="Genomic_DNA"/>
</dbReference>
<dbReference type="SMART" id="SM00344">
    <property type="entry name" value="HTH_ASNC"/>
    <property type="match status" value="1"/>
</dbReference>
<evidence type="ECO:0000256" key="1">
    <source>
        <dbReference type="ARBA" id="ARBA00023015"/>
    </source>
</evidence>
<reference evidence="5 6" key="1">
    <citation type="submission" date="2017-02" db="EMBL/GenBank/DDBJ databases">
        <authorList>
            <person name="Peterson S.W."/>
        </authorList>
    </citation>
    <scope>NUCLEOTIDE SEQUENCE [LARGE SCALE GENOMIC DNA]</scope>
    <source>
        <strain evidence="5 6">DSM 9653</strain>
    </source>
</reference>
<dbReference type="Pfam" id="PF13412">
    <property type="entry name" value="HTH_24"/>
    <property type="match status" value="1"/>
</dbReference>
<dbReference type="GO" id="GO:0043565">
    <property type="term" value="F:sequence-specific DNA binding"/>
    <property type="evidence" value="ECO:0007669"/>
    <property type="project" value="InterPro"/>
</dbReference>
<dbReference type="Proteomes" id="UP000190130">
    <property type="component" value="Unassembled WGS sequence"/>
</dbReference>
<protein>
    <submittedName>
        <fullName evidence="5">DNA-binding transcriptional regulator, Lrp family</fullName>
    </submittedName>
</protein>
<feature type="domain" description="HTH asnC-type" evidence="4">
    <location>
        <begin position="7"/>
        <end position="68"/>
    </location>
</feature>
<dbReference type="InterPro" id="IPR019888">
    <property type="entry name" value="Tscrpt_reg_AsnC-like"/>
</dbReference>
<dbReference type="GO" id="GO:0006355">
    <property type="term" value="P:regulation of DNA-templated transcription"/>
    <property type="evidence" value="ECO:0007669"/>
    <property type="project" value="UniProtKB-ARBA"/>
</dbReference>